<keyword evidence="2" id="KW-1185">Reference proteome</keyword>
<dbReference type="AlphaFoldDB" id="A0A1I7WRL2"/>
<keyword evidence="1" id="KW-0812">Transmembrane</keyword>
<organism evidence="2 3">
    <name type="scientific">Heterorhabditis bacteriophora</name>
    <name type="common">Entomopathogenic nematode worm</name>
    <dbReference type="NCBI Taxonomy" id="37862"/>
    <lineage>
        <taxon>Eukaryota</taxon>
        <taxon>Metazoa</taxon>
        <taxon>Ecdysozoa</taxon>
        <taxon>Nematoda</taxon>
        <taxon>Chromadorea</taxon>
        <taxon>Rhabditida</taxon>
        <taxon>Rhabditina</taxon>
        <taxon>Rhabditomorpha</taxon>
        <taxon>Strongyloidea</taxon>
        <taxon>Heterorhabditidae</taxon>
        <taxon>Heterorhabditis</taxon>
    </lineage>
</organism>
<protein>
    <submittedName>
        <fullName evidence="3">Asparagine synthetase domain-containing protein</fullName>
    </submittedName>
</protein>
<proteinExistence type="predicted"/>
<feature type="transmembrane region" description="Helical" evidence="1">
    <location>
        <begin position="56"/>
        <end position="76"/>
    </location>
</feature>
<evidence type="ECO:0000313" key="3">
    <source>
        <dbReference type="WBParaSite" id="Hba_07822"/>
    </source>
</evidence>
<keyword evidence="1" id="KW-1133">Transmembrane helix</keyword>
<dbReference type="WBParaSite" id="Hba_07822">
    <property type="protein sequence ID" value="Hba_07822"/>
    <property type="gene ID" value="Hba_07822"/>
</dbReference>
<sequence>MSEEGRTGQNSQVDGEPCIILAVGYSGGRLGAAIYEQSCSTIRVLHDVVEDSDFSMINSCIFLTKKIIYICIYIYIKFESALKRISELFAGESLNDFENDLILKFRVDVNSLNMVRAFGALLKYMDAVRVGVEFDALNVRTPVSAIKTLVM</sequence>
<keyword evidence="1" id="KW-0472">Membrane</keyword>
<evidence type="ECO:0000313" key="2">
    <source>
        <dbReference type="Proteomes" id="UP000095283"/>
    </source>
</evidence>
<accession>A0A1I7WRL2</accession>
<name>A0A1I7WRL2_HETBA</name>
<dbReference type="Proteomes" id="UP000095283">
    <property type="component" value="Unplaced"/>
</dbReference>
<reference evidence="3" key="1">
    <citation type="submission" date="2016-11" db="UniProtKB">
        <authorList>
            <consortium name="WormBaseParasite"/>
        </authorList>
    </citation>
    <scope>IDENTIFICATION</scope>
</reference>
<evidence type="ECO:0000256" key="1">
    <source>
        <dbReference type="SAM" id="Phobius"/>
    </source>
</evidence>